<feature type="transmembrane region" description="Helical" evidence="1">
    <location>
        <begin position="145"/>
        <end position="170"/>
    </location>
</feature>
<evidence type="ECO:0000313" key="2">
    <source>
        <dbReference type="EMBL" id="WOT04598.1"/>
    </source>
</evidence>
<dbReference type="EMBL" id="CP136522">
    <property type="protein sequence ID" value="WOT04598.1"/>
    <property type="molecule type" value="Genomic_DNA"/>
</dbReference>
<protein>
    <recommendedName>
        <fullName evidence="4">Cytochrome c assembly protein domain-containing protein</fullName>
    </recommendedName>
</protein>
<dbReference type="Proteomes" id="UP001529491">
    <property type="component" value="Chromosome"/>
</dbReference>
<keyword evidence="1" id="KW-0472">Membrane</keyword>
<evidence type="ECO:0000256" key="1">
    <source>
        <dbReference type="SAM" id="Phobius"/>
    </source>
</evidence>
<feature type="transmembrane region" description="Helical" evidence="1">
    <location>
        <begin position="107"/>
        <end position="133"/>
    </location>
</feature>
<proteinExistence type="predicted"/>
<dbReference type="RefSeq" id="WP_310472234.1">
    <property type="nucleotide sequence ID" value="NZ_CP136522.1"/>
</dbReference>
<keyword evidence="3" id="KW-1185">Reference proteome</keyword>
<feature type="transmembrane region" description="Helical" evidence="1">
    <location>
        <begin position="77"/>
        <end position="95"/>
    </location>
</feature>
<feature type="transmembrane region" description="Helical" evidence="1">
    <location>
        <begin position="208"/>
        <end position="227"/>
    </location>
</feature>
<feature type="transmembrane region" description="Helical" evidence="1">
    <location>
        <begin position="21"/>
        <end position="39"/>
    </location>
</feature>
<evidence type="ECO:0008006" key="4">
    <source>
        <dbReference type="Google" id="ProtNLM"/>
    </source>
</evidence>
<feature type="transmembrane region" description="Helical" evidence="1">
    <location>
        <begin position="176"/>
        <end position="196"/>
    </location>
</feature>
<keyword evidence="1" id="KW-1133">Transmembrane helix</keyword>
<feature type="transmembrane region" description="Helical" evidence="1">
    <location>
        <begin position="51"/>
        <end position="70"/>
    </location>
</feature>
<gene>
    <name evidence="2" type="ORF">RGE70_14885</name>
</gene>
<keyword evidence="1" id="KW-0812">Transmembrane</keyword>
<evidence type="ECO:0000313" key="3">
    <source>
        <dbReference type="Proteomes" id="UP001529491"/>
    </source>
</evidence>
<name>A0ABZ0JWB5_9GAMM</name>
<reference evidence="2 3" key="1">
    <citation type="submission" date="2023-10" db="EMBL/GenBank/DDBJ databases">
        <title>Complete genome sequence of Shewanella sp. DAU334.</title>
        <authorList>
            <person name="Lee Y.-S."/>
            <person name="Jeong H.-R."/>
            <person name="Hwang E.-J."/>
            <person name="Choi Y.-L."/>
            <person name="Kim G.-D."/>
        </authorList>
    </citation>
    <scope>NUCLEOTIDE SEQUENCE [LARGE SCALE GENOMIC DNA]</scope>
    <source>
        <strain evidence="2 3">DAU334</strain>
    </source>
</reference>
<accession>A0ABZ0JWB5</accession>
<sequence length="230" mass="24996">MNDTSINSVAPPIKVAHAARVVSITLLLLAIVTLYGVNASSRLFPASSDTIYLLVTAIVSLLSLCCLRFSNRVQAHYAIAVSAVALLMLAAMQIFEPPKGDSAMLTSIWAQVFFLSRPVALGLAIAALVGYLFQTKRIDARLDSHCHLLSLLAGTAFLAGEIAGSYWAFIGWGRSWSWSGHFFFSALTYLLFILVFHLPKAWFPNARALAMGRAAVLGFISLLMLGYRVL</sequence>
<organism evidence="2 3">
    <name type="scientific">Shewanella youngdeokensis</name>
    <dbReference type="NCBI Taxonomy" id="2999068"/>
    <lineage>
        <taxon>Bacteria</taxon>
        <taxon>Pseudomonadati</taxon>
        <taxon>Pseudomonadota</taxon>
        <taxon>Gammaproteobacteria</taxon>
        <taxon>Alteromonadales</taxon>
        <taxon>Shewanellaceae</taxon>
        <taxon>Shewanella</taxon>
    </lineage>
</organism>